<dbReference type="CDD" id="cd16105">
    <property type="entry name" value="Ubl_ASPSCR1_like"/>
    <property type="match status" value="1"/>
</dbReference>
<protein>
    <recommendedName>
        <fullName evidence="6">Tether containing UBX domain for GLUT4</fullName>
    </recommendedName>
</protein>
<evidence type="ECO:0000313" key="5">
    <source>
        <dbReference type="Proteomes" id="UP000823561"/>
    </source>
</evidence>
<feature type="region of interest" description="Disordered" evidence="1">
    <location>
        <begin position="562"/>
        <end position="588"/>
    </location>
</feature>
<dbReference type="PANTHER" id="PTHR46467">
    <property type="entry name" value="TETHER CONTAINING UBX DOMAIN FOR GLUT4"/>
    <property type="match status" value="1"/>
</dbReference>
<evidence type="ECO:0000259" key="2">
    <source>
        <dbReference type="PROSITE" id="PS50033"/>
    </source>
</evidence>
<evidence type="ECO:0000256" key="1">
    <source>
        <dbReference type="SAM" id="MobiDB-lite"/>
    </source>
</evidence>
<dbReference type="GO" id="GO:0005737">
    <property type="term" value="C:cytoplasm"/>
    <property type="evidence" value="ECO:0007669"/>
    <property type="project" value="TreeGrafter"/>
</dbReference>
<evidence type="ECO:0000259" key="3">
    <source>
        <dbReference type="PROSITE" id="PS50898"/>
    </source>
</evidence>
<dbReference type="CDD" id="cd16118">
    <property type="entry name" value="UBX2_UBXN9"/>
    <property type="match status" value="1"/>
</dbReference>
<evidence type="ECO:0008006" key="6">
    <source>
        <dbReference type="Google" id="ProtNLM"/>
    </source>
</evidence>
<accession>A0AAV6GJV4</accession>
<dbReference type="GO" id="GO:0007165">
    <property type="term" value="P:signal transduction"/>
    <property type="evidence" value="ECO:0007669"/>
    <property type="project" value="InterPro"/>
</dbReference>
<name>A0AAV6GJV4_9TELE</name>
<dbReference type="GO" id="GO:0042593">
    <property type="term" value="P:glucose homeostasis"/>
    <property type="evidence" value="ECO:0007669"/>
    <property type="project" value="TreeGrafter"/>
</dbReference>
<dbReference type="Pfam" id="PF00789">
    <property type="entry name" value="UBX"/>
    <property type="match status" value="1"/>
</dbReference>
<dbReference type="InterPro" id="IPR001012">
    <property type="entry name" value="UBX_dom"/>
</dbReference>
<keyword evidence="5" id="KW-1185">Reference proteome</keyword>
<dbReference type="InterPro" id="IPR029071">
    <property type="entry name" value="Ubiquitin-like_domsf"/>
</dbReference>
<feature type="compositionally biased region" description="Polar residues" evidence="1">
    <location>
        <begin position="248"/>
        <end position="257"/>
    </location>
</feature>
<feature type="region of interest" description="Disordered" evidence="1">
    <location>
        <begin position="247"/>
        <end position="291"/>
    </location>
</feature>
<reference evidence="4" key="1">
    <citation type="submission" date="2020-10" db="EMBL/GenBank/DDBJ databases">
        <title>Chromosome-scale genome assembly of the Allis shad, Alosa alosa.</title>
        <authorList>
            <person name="Margot Z."/>
            <person name="Christophe K."/>
            <person name="Cabau C."/>
            <person name="Louis A."/>
            <person name="Berthelot C."/>
            <person name="Parey E."/>
            <person name="Roest Crollius H."/>
            <person name="Montfort J."/>
            <person name="Robinson-Rechavi M."/>
            <person name="Bucao C."/>
            <person name="Bouchez O."/>
            <person name="Gislard M."/>
            <person name="Lluch J."/>
            <person name="Milhes M."/>
            <person name="Lampietro C."/>
            <person name="Lopez Roques C."/>
            <person name="Donnadieu C."/>
            <person name="Braasch I."/>
            <person name="Desvignes T."/>
            <person name="Postlethwait J."/>
            <person name="Bobe J."/>
            <person name="Guiguen Y."/>
        </authorList>
    </citation>
    <scope>NUCLEOTIDE SEQUENCE</scope>
    <source>
        <strain evidence="4">M-15738</strain>
        <tissue evidence="4">Blood</tissue>
    </source>
</reference>
<dbReference type="InterPro" id="IPR003116">
    <property type="entry name" value="RBD_dom"/>
</dbReference>
<dbReference type="InterPro" id="IPR059238">
    <property type="entry name" value="UBX1_UBXN9"/>
</dbReference>
<dbReference type="PROSITE" id="PS50033">
    <property type="entry name" value="UBX"/>
    <property type="match status" value="1"/>
</dbReference>
<dbReference type="FunFam" id="3.10.20.90:FF:000204">
    <property type="entry name" value="tether containing UBX domain for GLUT4"/>
    <property type="match status" value="1"/>
</dbReference>
<comment type="caution">
    <text evidence="4">The sequence shown here is derived from an EMBL/GenBank/DDBJ whole genome shotgun (WGS) entry which is preliminary data.</text>
</comment>
<sequence length="600" mass="66586">MMAANKAVSVLTPNGRRQIVRVSPNTSLLQVLEEVCMKHGFDPDDHGLRFQRNLLDLSLQWRFASLPNNAKLEVVPSNRRQTVTDNTVLIAVQLEDGNRLQGAFSCGQSLWELLSHFPELSISDEDEDSTPTCVYMRDEITGQQTLQSTTLKSLGLTGGSAIIRYMLKKPKRTEDGNSNESAVFPTDGVIMESSEHLASQFVLPLPSGDNVADVMAEETTSSPSMSMEPCVSANLCYVQARKDEMSSGFDSQALRSRNQVEEKQREQDLEKTPDAEQHKDEPRSSRECKISNQIPARSTFVPFSGGGQCLGGTGISKSVSSSLTVGPPDAKKPKSSHEIKNLACVKASDGQGFGRQDTDIEEPVENIDRKSLVYHLDAGVHVDADQELPDEFFEVTVDDVRKRFSQLKSQRRLLEEAPLMTQALREARMKEKVERYPFVVLRVQFPDRYVLQGFFRPQEKVTAVREFVKTHLEDPNISFYLFITPPKSILEDSTTLFQANLFPAALIYFGSDVKTDCFLQREILESSVCAQQADELIAGCISKSSVPPSGLITSQDSCPLPAMSSAATSHQETELLPQAPRPVVTDPTKIPKWLKLPGKK</sequence>
<feature type="compositionally biased region" description="Basic and acidic residues" evidence="1">
    <location>
        <begin position="258"/>
        <end position="289"/>
    </location>
</feature>
<dbReference type="EMBL" id="JADWDJ010000009">
    <property type="protein sequence ID" value="KAG5275383.1"/>
    <property type="molecule type" value="Genomic_DNA"/>
</dbReference>
<proteinExistence type="predicted"/>
<dbReference type="PANTHER" id="PTHR46467:SF1">
    <property type="entry name" value="TETHER CONTAINING UBX DOMAIN FOR GLUT4"/>
    <property type="match status" value="1"/>
</dbReference>
<dbReference type="GO" id="GO:0012506">
    <property type="term" value="C:vesicle membrane"/>
    <property type="evidence" value="ECO:0007669"/>
    <property type="project" value="TreeGrafter"/>
</dbReference>
<dbReference type="SMART" id="SM00166">
    <property type="entry name" value="UBX"/>
    <property type="match status" value="1"/>
</dbReference>
<dbReference type="CDD" id="cd17075">
    <property type="entry name" value="UBX1_UBXN9"/>
    <property type="match status" value="1"/>
</dbReference>
<dbReference type="InterPro" id="IPR021569">
    <property type="entry name" value="TUG-UBL1"/>
</dbReference>
<dbReference type="Proteomes" id="UP000823561">
    <property type="component" value="Chromosome 9"/>
</dbReference>
<feature type="domain" description="UBX" evidence="2">
    <location>
        <begin position="434"/>
        <end position="509"/>
    </location>
</feature>
<feature type="domain" description="RBD" evidence="3">
    <location>
        <begin position="6"/>
        <end position="75"/>
    </location>
</feature>
<gene>
    <name evidence="4" type="ORF">AALO_G00119640</name>
</gene>
<dbReference type="Pfam" id="PF11470">
    <property type="entry name" value="TUG-UBL1"/>
    <property type="match status" value="1"/>
</dbReference>
<dbReference type="GO" id="GO:0006886">
    <property type="term" value="P:intracellular protein transport"/>
    <property type="evidence" value="ECO:0007669"/>
    <property type="project" value="TreeGrafter"/>
</dbReference>
<dbReference type="PROSITE" id="PS50898">
    <property type="entry name" value="RBD"/>
    <property type="match status" value="1"/>
</dbReference>
<dbReference type="Gene3D" id="3.10.20.90">
    <property type="entry name" value="Phosphatidylinositol 3-kinase Catalytic Subunit, Chain A, domain 1"/>
    <property type="match status" value="2"/>
</dbReference>
<dbReference type="GO" id="GO:0005634">
    <property type="term" value="C:nucleus"/>
    <property type="evidence" value="ECO:0007669"/>
    <property type="project" value="TreeGrafter"/>
</dbReference>
<dbReference type="SUPFAM" id="SSF54236">
    <property type="entry name" value="Ubiquitin-like"/>
    <property type="match status" value="2"/>
</dbReference>
<evidence type="ECO:0000313" key="4">
    <source>
        <dbReference type="EMBL" id="KAG5275383.1"/>
    </source>
</evidence>
<organism evidence="4 5">
    <name type="scientific">Alosa alosa</name>
    <name type="common">allis shad</name>
    <dbReference type="NCBI Taxonomy" id="278164"/>
    <lineage>
        <taxon>Eukaryota</taxon>
        <taxon>Metazoa</taxon>
        <taxon>Chordata</taxon>
        <taxon>Craniata</taxon>
        <taxon>Vertebrata</taxon>
        <taxon>Euteleostomi</taxon>
        <taxon>Actinopterygii</taxon>
        <taxon>Neopterygii</taxon>
        <taxon>Teleostei</taxon>
        <taxon>Clupei</taxon>
        <taxon>Clupeiformes</taxon>
        <taxon>Clupeoidei</taxon>
        <taxon>Clupeidae</taxon>
        <taxon>Alosa</taxon>
    </lineage>
</organism>
<dbReference type="AlphaFoldDB" id="A0AAV6GJV4"/>